<evidence type="ECO:0000256" key="2">
    <source>
        <dbReference type="ARBA" id="ARBA00024867"/>
    </source>
</evidence>
<dbReference type="PANTHER" id="PTHR45138:SF9">
    <property type="entry name" value="DIGUANYLATE CYCLASE DGCM-RELATED"/>
    <property type="match status" value="1"/>
</dbReference>
<evidence type="ECO:0000313" key="7">
    <source>
        <dbReference type="Proteomes" id="UP000294813"/>
    </source>
</evidence>
<dbReference type="Pfam" id="PF00072">
    <property type="entry name" value="Response_reg"/>
    <property type="match status" value="1"/>
</dbReference>
<dbReference type="SMART" id="SM00267">
    <property type="entry name" value="GGDEF"/>
    <property type="match status" value="1"/>
</dbReference>
<dbReference type="InterPro" id="IPR050469">
    <property type="entry name" value="Diguanylate_Cyclase"/>
</dbReference>
<protein>
    <recommendedName>
        <fullName evidence="1">Stage 0 sporulation protein A homolog</fullName>
    </recommendedName>
</protein>
<dbReference type="NCBIfam" id="TIGR00254">
    <property type="entry name" value="GGDEF"/>
    <property type="match status" value="1"/>
</dbReference>
<dbReference type="GO" id="GO:0043709">
    <property type="term" value="P:cell adhesion involved in single-species biofilm formation"/>
    <property type="evidence" value="ECO:0007669"/>
    <property type="project" value="TreeGrafter"/>
</dbReference>
<accession>A0A4R2RKH9</accession>
<keyword evidence="7" id="KW-1185">Reference proteome</keyword>
<evidence type="ECO:0000259" key="4">
    <source>
        <dbReference type="PROSITE" id="PS50110"/>
    </source>
</evidence>
<evidence type="ECO:0000256" key="1">
    <source>
        <dbReference type="ARBA" id="ARBA00018672"/>
    </source>
</evidence>
<dbReference type="EMBL" id="SLXT01000010">
    <property type="protein sequence ID" value="TCP64402.1"/>
    <property type="molecule type" value="Genomic_DNA"/>
</dbReference>
<evidence type="ECO:0000313" key="6">
    <source>
        <dbReference type="EMBL" id="TCP64402.1"/>
    </source>
</evidence>
<sequence>MTILIVDDSSMVRSFLHITLCSEGYDVVGMETAEAALDFLFAPHHAQSTDLILMDLVLPGQNGIDATKELKNNEFTCDIPVIMITSVTDTTLLDDAFSAGAVDYIVKPIKTRELLARIRSSLLLKKEMDARKKRERELVLITQQLEEAVKRLNDLSMLDGLTEIANRRRFDEYLTSEWLRAKREQTSLALVMVDIDFFKNYNDAYGHLAGDECLKAIAATLRREIKRSTDLACRYGGEEFSVILPNTDAEGAEHIGRCICQAVREQQLPHRGSLIEDHVTVSVGVACTIPGGEERPESLITRADQALYHAKKSGRNQVSMDR</sequence>
<dbReference type="RefSeq" id="WP_131919137.1">
    <property type="nucleotide sequence ID" value="NZ_JAOQNU010000010.1"/>
</dbReference>
<dbReference type="GO" id="GO:1902201">
    <property type="term" value="P:negative regulation of bacterial-type flagellum-dependent cell motility"/>
    <property type="evidence" value="ECO:0007669"/>
    <property type="project" value="TreeGrafter"/>
</dbReference>
<dbReference type="Proteomes" id="UP000294813">
    <property type="component" value="Unassembled WGS sequence"/>
</dbReference>
<feature type="modified residue" description="4-aspartylphosphate" evidence="3">
    <location>
        <position position="55"/>
    </location>
</feature>
<keyword evidence="3" id="KW-0597">Phosphoprotein</keyword>
<dbReference type="InterPro" id="IPR001789">
    <property type="entry name" value="Sig_transdc_resp-reg_receiver"/>
</dbReference>
<comment type="function">
    <text evidence="2">May play the central regulatory role in sporulation. It may be an element of the effector pathway responsible for the activation of sporulation genes in response to nutritional stress. Spo0A may act in concert with spo0H (a sigma factor) to control the expression of some genes that are critical to the sporulation process.</text>
</comment>
<gene>
    <name evidence="6" type="ORF">EDD73_110101</name>
</gene>
<dbReference type="SMART" id="SM00448">
    <property type="entry name" value="REC"/>
    <property type="match status" value="1"/>
</dbReference>
<organism evidence="6 7">
    <name type="scientific">Heliophilum fasciatum</name>
    <dbReference type="NCBI Taxonomy" id="35700"/>
    <lineage>
        <taxon>Bacteria</taxon>
        <taxon>Bacillati</taxon>
        <taxon>Bacillota</taxon>
        <taxon>Clostridia</taxon>
        <taxon>Eubacteriales</taxon>
        <taxon>Heliobacteriaceae</taxon>
        <taxon>Heliophilum</taxon>
    </lineage>
</organism>
<dbReference type="FunFam" id="3.30.70.270:FF:000001">
    <property type="entry name" value="Diguanylate cyclase domain protein"/>
    <property type="match status" value="1"/>
</dbReference>
<dbReference type="PROSITE" id="PS50110">
    <property type="entry name" value="RESPONSE_REGULATORY"/>
    <property type="match status" value="1"/>
</dbReference>
<dbReference type="AlphaFoldDB" id="A0A4R2RKH9"/>
<dbReference type="InterPro" id="IPR043128">
    <property type="entry name" value="Rev_trsase/Diguanyl_cyclase"/>
</dbReference>
<proteinExistence type="predicted"/>
<dbReference type="GO" id="GO:0005886">
    <property type="term" value="C:plasma membrane"/>
    <property type="evidence" value="ECO:0007669"/>
    <property type="project" value="TreeGrafter"/>
</dbReference>
<feature type="domain" description="Response regulatory" evidence="4">
    <location>
        <begin position="2"/>
        <end position="122"/>
    </location>
</feature>
<dbReference type="SUPFAM" id="SSF52172">
    <property type="entry name" value="CheY-like"/>
    <property type="match status" value="1"/>
</dbReference>
<dbReference type="InterPro" id="IPR029787">
    <property type="entry name" value="Nucleotide_cyclase"/>
</dbReference>
<dbReference type="CDD" id="cd01949">
    <property type="entry name" value="GGDEF"/>
    <property type="match status" value="1"/>
</dbReference>
<dbReference type="InterPro" id="IPR011006">
    <property type="entry name" value="CheY-like_superfamily"/>
</dbReference>
<dbReference type="Pfam" id="PF00990">
    <property type="entry name" value="GGDEF"/>
    <property type="match status" value="1"/>
</dbReference>
<dbReference type="PANTHER" id="PTHR45138">
    <property type="entry name" value="REGULATORY COMPONENTS OF SENSORY TRANSDUCTION SYSTEM"/>
    <property type="match status" value="1"/>
</dbReference>
<dbReference type="InterPro" id="IPR000160">
    <property type="entry name" value="GGDEF_dom"/>
</dbReference>
<evidence type="ECO:0000259" key="5">
    <source>
        <dbReference type="PROSITE" id="PS50887"/>
    </source>
</evidence>
<dbReference type="SUPFAM" id="SSF55073">
    <property type="entry name" value="Nucleotide cyclase"/>
    <property type="match status" value="1"/>
</dbReference>
<dbReference type="GO" id="GO:0052621">
    <property type="term" value="F:diguanylate cyclase activity"/>
    <property type="evidence" value="ECO:0007669"/>
    <property type="project" value="TreeGrafter"/>
</dbReference>
<dbReference type="OrthoDB" id="9783388at2"/>
<reference evidence="6 7" key="1">
    <citation type="submission" date="2019-03" db="EMBL/GenBank/DDBJ databases">
        <title>Genomic Encyclopedia of Type Strains, Phase IV (KMG-IV): sequencing the most valuable type-strain genomes for metagenomic binning, comparative biology and taxonomic classification.</title>
        <authorList>
            <person name="Goeker M."/>
        </authorList>
    </citation>
    <scope>NUCLEOTIDE SEQUENCE [LARGE SCALE GENOMIC DNA]</scope>
    <source>
        <strain evidence="6 7">DSM 11170</strain>
    </source>
</reference>
<evidence type="ECO:0000256" key="3">
    <source>
        <dbReference type="PROSITE-ProRule" id="PRU00169"/>
    </source>
</evidence>
<feature type="domain" description="GGDEF" evidence="5">
    <location>
        <begin position="186"/>
        <end position="322"/>
    </location>
</feature>
<dbReference type="PROSITE" id="PS50887">
    <property type="entry name" value="GGDEF"/>
    <property type="match status" value="1"/>
</dbReference>
<dbReference type="Gene3D" id="3.30.70.270">
    <property type="match status" value="1"/>
</dbReference>
<dbReference type="GO" id="GO:0000160">
    <property type="term" value="P:phosphorelay signal transduction system"/>
    <property type="evidence" value="ECO:0007669"/>
    <property type="project" value="InterPro"/>
</dbReference>
<name>A0A4R2RKH9_9FIRM</name>
<dbReference type="Gene3D" id="3.40.50.2300">
    <property type="match status" value="1"/>
</dbReference>
<comment type="caution">
    <text evidence="6">The sequence shown here is derived from an EMBL/GenBank/DDBJ whole genome shotgun (WGS) entry which is preliminary data.</text>
</comment>